<keyword evidence="2" id="KW-1185">Reference proteome</keyword>
<dbReference type="EMBL" id="JAIQCV010000003">
    <property type="protein sequence ID" value="KAH1114651.1"/>
    <property type="molecule type" value="Genomic_DNA"/>
</dbReference>
<evidence type="ECO:0000313" key="2">
    <source>
        <dbReference type="Proteomes" id="UP000828251"/>
    </source>
</evidence>
<dbReference type="Proteomes" id="UP000828251">
    <property type="component" value="Unassembled WGS sequence"/>
</dbReference>
<comment type="caution">
    <text evidence="1">The sequence shown here is derived from an EMBL/GenBank/DDBJ whole genome shotgun (WGS) entry which is preliminary data.</text>
</comment>
<sequence length="92" mass="10875">MESNVVELVKTTSNTELTILMTTTSNINDKLEFSTMMDMWKFMHNQQDAYWKYVKIKDDSIRNIVKNFCNNLSTFILEFPDKKSSRIQARRG</sequence>
<gene>
    <name evidence="1" type="ORF">J1N35_008029</name>
</gene>
<reference evidence="1 2" key="1">
    <citation type="journal article" date="2021" name="Plant Biotechnol. J.">
        <title>Multi-omics assisted identification of the key and species-specific regulatory components of drought-tolerant mechanisms in Gossypium stocksii.</title>
        <authorList>
            <person name="Yu D."/>
            <person name="Ke L."/>
            <person name="Zhang D."/>
            <person name="Wu Y."/>
            <person name="Sun Y."/>
            <person name="Mei J."/>
            <person name="Sun J."/>
            <person name="Sun Y."/>
        </authorList>
    </citation>
    <scope>NUCLEOTIDE SEQUENCE [LARGE SCALE GENOMIC DNA]</scope>
    <source>
        <strain evidence="2">cv. E1</strain>
        <tissue evidence="1">Leaf</tissue>
    </source>
</reference>
<name>A0A9D3W7L0_9ROSI</name>
<organism evidence="1 2">
    <name type="scientific">Gossypium stocksii</name>
    <dbReference type="NCBI Taxonomy" id="47602"/>
    <lineage>
        <taxon>Eukaryota</taxon>
        <taxon>Viridiplantae</taxon>
        <taxon>Streptophyta</taxon>
        <taxon>Embryophyta</taxon>
        <taxon>Tracheophyta</taxon>
        <taxon>Spermatophyta</taxon>
        <taxon>Magnoliopsida</taxon>
        <taxon>eudicotyledons</taxon>
        <taxon>Gunneridae</taxon>
        <taxon>Pentapetalae</taxon>
        <taxon>rosids</taxon>
        <taxon>malvids</taxon>
        <taxon>Malvales</taxon>
        <taxon>Malvaceae</taxon>
        <taxon>Malvoideae</taxon>
        <taxon>Gossypium</taxon>
    </lineage>
</organism>
<protein>
    <submittedName>
        <fullName evidence="1">Uncharacterized protein</fullName>
    </submittedName>
</protein>
<dbReference type="AlphaFoldDB" id="A0A9D3W7L0"/>
<accession>A0A9D3W7L0</accession>
<evidence type="ECO:0000313" key="1">
    <source>
        <dbReference type="EMBL" id="KAH1114651.1"/>
    </source>
</evidence>
<proteinExistence type="predicted"/>